<name>A0A552V2T7_9FLAO</name>
<feature type="chain" id="PRO_5021801220" evidence="1">
    <location>
        <begin position="22"/>
        <end position="835"/>
    </location>
</feature>
<keyword evidence="4" id="KW-1185">Reference proteome</keyword>
<dbReference type="SUPFAM" id="SSF56935">
    <property type="entry name" value="Porins"/>
    <property type="match status" value="1"/>
</dbReference>
<dbReference type="AlphaFoldDB" id="A0A552V2T7"/>
<gene>
    <name evidence="3" type="ORF">FMM05_09820</name>
</gene>
<keyword evidence="3" id="KW-0675">Receptor</keyword>
<evidence type="ECO:0000313" key="3">
    <source>
        <dbReference type="EMBL" id="TRW24786.1"/>
    </source>
</evidence>
<dbReference type="OrthoDB" id="1108759at2"/>
<dbReference type="Proteomes" id="UP000320643">
    <property type="component" value="Unassembled WGS sequence"/>
</dbReference>
<organism evidence="3 4">
    <name type="scientific">Flavobacterium zepuense</name>
    <dbReference type="NCBI Taxonomy" id="2593302"/>
    <lineage>
        <taxon>Bacteria</taxon>
        <taxon>Pseudomonadati</taxon>
        <taxon>Bacteroidota</taxon>
        <taxon>Flavobacteriia</taxon>
        <taxon>Flavobacteriales</taxon>
        <taxon>Flavobacteriaceae</taxon>
        <taxon>Flavobacterium</taxon>
    </lineage>
</organism>
<dbReference type="EMBL" id="VJVZ01000005">
    <property type="protein sequence ID" value="TRW24786.1"/>
    <property type="molecule type" value="Genomic_DNA"/>
</dbReference>
<evidence type="ECO:0000259" key="2">
    <source>
        <dbReference type="Pfam" id="PF07715"/>
    </source>
</evidence>
<dbReference type="SUPFAM" id="SSF49464">
    <property type="entry name" value="Carboxypeptidase regulatory domain-like"/>
    <property type="match status" value="1"/>
</dbReference>
<dbReference type="Pfam" id="PF07715">
    <property type="entry name" value="Plug"/>
    <property type="match status" value="1"/>
</dbReference>
<dbReference type="InterPro" id="IPR012910">
    <property type="entry name" value="Plug_dom"/>
</dbReference>
<sequence>MKTINKLLTFTFLMFCTVAFAQKKPILYGIMIDETQKPIEGVSIYYDGPQGHVQTITDKTGFYRLEIPIDVPVTVYFSHISFALSQIDGVQMGVNDSYEFNSVLLTGARELPDVFISSKKGEKRVEGITQISPTAIRLIPGANAGVENIVKLLGGASGNNELSTGYNVRGGNYDENLVYVNDIEIYRPFLIRSGQQEGLSFTNSNMIENVDFSAGGFQARFGDKLSSVLDITYRKPVDYAATIEASFLGGSLTLEGISKDKKWTGIIGARYRDNSLLVNSQETETNFKPTFADVQSYITFTPNEKWEFTFLGNISQNKYHYQPLTRQTNFGTIDAPLALQIFYDGQEKDEYKTYFGAFTSRFQVSENFALKFIGSLYHTQEQEYFDILAQYALGEVDSNLGSETFGDIQFARGVGSQLNHARNNLDGLIANAEVKGYHDIGTEKKDKVEWGFKYTREDIRDRLLEYEVIDSAGFSLNPPIIDLPVNDQPYTPYTGPLVPYQSVRALNFVTIDRFSGYAQWSRRTKWGSNEIFLNAGVRANQWQVSGDDINGSKSQIVVSPRAQFSIKPKWDMNMLFRLSGGLYYQPPFYRELRDSVGAVRPDVKAQRSIHVVAANDYTFKLWERPFNLVTEAYYKEMDDVNTYTLENVRIRYRANNDAVAYAYGLDMRLNGEFVPGTESWVTIGYMKTEENINGRGYIARPTDQRVKVAILFQDYVPNIPSLKMYLNLVYNSGLPGGSPSYADSYIYQSRLNDYRRADAGFSYVFVDGAKPETKPSAKWLQPFKELALGLEIFNLFDNQNSITNTWVRDVYTKSQYGIPNYLTSRVFSLKLTAKI</sequence>
<proteinExistence type="predicted"/>
<evidence type="ECO:0000313" key="4">
    <source>
        <dbReference type="Proteomes" id="UP000320643"/>
    </source>
</evidence>
<accession>A0A552V2T7</accession>
<reference evidence="3 4" key="1">
    <citation type="submission" date="2019-07" db="EMBL/GenBank/DDBJ databases">
        <title>Flavobacterium sp. nov., isolated from glacier ice.</title>
        <authorList>
            <person name="Liu Q."/>
            <person name="Xin Y.-H."/>
        </authorList>
    </citation>
    <scope>NUCLEOTIDE SEQUENCE [LARGE SCALE GENOMIC DNA]</scope>
    <source>
        <strain evidence="3 4">ZT4R6</strain>
    </source>
</reference>
<dbReference type="InterPro" id="IPR008969">
    <property type="entry name" value="CarboxyPept-like_regulatory"/>
</dbReference>
<protein>
    <submittedName>
        <fullName evidence="3">TonB-dependent receptor</fullName>
    </submittedName>
</protein>
<dbReference type="Gene3D" id="2.170.130.10">
    <property type="entry name" value="TonB-dependent receptor, plug domain"/>
    <property type="match status" value="1"/>
</dbReference>
<dbReference type="InterPro" id="IPR037066">
    <property type="entry name" value="Plug_dom_sf"/>
</dbReference>
<evidence type="ECO:0000256" key="1">
    <source>
        <dbReference type="SAM" id="SignalP"/>
    </source>
</evidence>
<keyword evidence="1" id="KW-0732">Signal</keyword>
<comment type="caution">
    <text evidence="3">The sequence shown here is derived from an EMBL/GenBank/DDBJ whole genome shotgun (WGS) entry which is preliminary data.</text>
</comment>
<feature type="domain" description="TonB-dependent receptor plug" evidence="2">
    <location>
        <begin position="135"/>
        <end position="223"/>
    </location>
</feature>
<feature type="signal peptide" evidence="1">
    <location>
        <begin position="1"/>
        <end position="21"/>
    </location>
</feature>